<organism evidence="4 5">
    <name type="scientific">Cavenderia fasciculata</name>
    <name type="common">Slime mold</name>
    <name type="synonym">Dictyostelium fasciculatum</name>
    <dbReference type="NCBI Taxonomy" id="261658"/>
    <lineage>
        <taxon>Eukaryota</taxon>
        <taxon>Amoebozoa</taxon>
        <taxon>Evosea</taxon>
        <taxon>Eumycetozoa</taxon>
        <taxon>Dictyostelia</taxon>
        <taxon>Acytosteliales</taxon>
        <taxon>Cavenderiaceae</taxon>
        <taxon>Cavenderia</taxon>
    </lineage>
</organism>
<dbReference type="RefSeq" id="XP_004360685.1">
    <property type="nucleotide sequence ID" value="XM_004360628.1"/>
</dbReference>
<proteinExistence type="inferred from homology"/>
<feature type="region of interest" description="Disordered" evidence="2">
    <location>
        <begin position="61"/>
        <end position="80"/>
    </location>
</feature>
<dbReference type="STRING" id="1054147.F4PMN7"/>
<sequence>MISRVQLLQSTVKLYQRLNISSRSGSAISRVVNPTSTSSSSSTLTSLSSSSSTLSTYSSSRYYTKSNNNNKDEDNSTTSQELKELLDRKGVNVSEDLIKYEPSNRDPKAIRELVNDKGNWLAALVSYAKTDAFSIHTSFALYDAIAIQTSNPALYKTMGLPLTVRSWFAATLLHVWMVFVRLRKEKDVNTLSTDLYDRFWEDLEKRIVRGGINHRFANKYLKEFYTNYLGGVISYDEGLFDDAVLADALWRNLLAMEDNTTAAQLDLIVQYVRRELNHLDNLPKVGEGEISFGDITTLQKDKQQPQQQQK</sequence>
<gene>
    <name evidence="4" type="ORF">DFA_04964</name>
</gene>
<dbReference type="GO" id="GO:0034551">
    <property type="term" value="P:mitochondrial respiratory chain complex III assembly"/>
    <property type="evidence" value="ECO:0007669"/>
    <property type="project" value="TreeGrafter"/>
</dbReference>
<dbReference type="KEGG" id="dfa:DFA_04964"/>
<comment type="similarity">
    <text evidence="1">Belongs to the CBP3 family.</text>
</comment>
<dbReference type="GeneID" id="14874977"/>
<evidence type="ECO:0000256" key="2">
    <source>
        <dbReference type="SAM" id="MobiDB-lite"/>
    </source>
</evidence>
<dbReference type="EMBL" id="GL883008">
    <property type="protein sequence ID" value="EGG22834.1"/>
    <property type="molecule type" value="Genomic_DNA"/>
</dbReference>
<dbReference type="PANTHER" id="PTHR12184">
    <property type="entry name" value="UBIQUINOL-CYTOCHROME C REDUCTASE COMPLEX ASSEMBLY FACTOR 1 FAMILY MEMBER"/>
    <property type="match status" value="1"/>
</dbReference>
<dbReference type="InterPro" id="IPR007129">
    <property type="entry name" value="Ubiqinol_cyt_c_chaperone_CPB3"/>
</dbReference>
<feature type="domain" description="Ubiquinol-cytochrome c chaperone" evidence="3">
    <location>
        <begin position="157"/>
        <end position="284"/>
    </location>
</feature>
<keyword evidence="5" id="KW-1185">Reference proteome</keyword>
<dbReference type="AlphaFoldDB" id="F4PMN7"/>
<dbReference type="GO" id="GO:0005739">
    <property type="term" value="C:mitochondrion"/>
    <property type="evidence" value="ECO:0007669"/>
    <property type="project" value="TreeGrafter"/>
</dbReference>
<feature type="compositionally biased region" description="Low complexity" evidence="2">
    <location>
        <begin position="35"/>
        <end position="55"/>
    </location>
</feature>
<feature type="region of interest" description="Disordered" evidence="2">
    <location>
        <begin position="31"/>
        <end position="55"/>
    </location>
</feature>
<dbReference type="OrthoDB" id="10253878at2759"/>
<dbReference type="Pfam" id="PF03981">
    <property type="entry name" value="Ubiq_cyt_C_chap"/>
    <property type="match status" value="1"/>
</dbReference>
<dbReference type="InterPro" id="IPR021150">
    <property type="entry name" value="Ubiq_cyt_c_chap"/>
</dbReference>
<evidence type="ECO:0000313" key="4">
    <source>
        <dbReference type="EMBL" id="EGG22834.1"/>
    </source>
</evidence>
<evidence type="ECO:0000259" key="3">
    <source>
        <dbReference type="Pfam" id="PF03981"/>
    </source>
</evidence>
<evidence type="ECO:0000313" key="5">
    <source>
        <dbReference type="Proteomes" id="UP000007797"/>
    </source>
</evidence>
<dbReference type="Proteomes" id="UP000007797">
    <property type="component" value="Unassembled WGS sequence"/>
</dbReference>
<dbReference type="OMA" id="NIWISYV"/>
<evidence type="ECO:0000256" key="1">
    <source>
        <dbReference type="ARBA" id="ARBA00006407"/>
    </source>
</evidence>
<name>F4PMN7_CACFS</name>
<accession>F4PMN7</accession>
<dbReference type="PANTHER" id="PTHR12184:SF1">
    <property type="entry name" value="UBIQUINOL-CYTOCHROME-C REDUCTASE COMPLEX ASSEMBLY FACTOR 1"/>
    <property type="match status" value="1"/>
</dbReference>
<protein>
    <recommendedName>
        <fullName evidence="3">Ubiquinol-cytochrome c chaperone domain-containing protein</fullName>
    </recommendedName>
</protein>
<reference evidence="5" key="1">
    <citation type="journal article" date="2011" name="Genome Res.">
        <title>Phylogeny-wide analysis of social amoeba genomes highlights ancient origins for complex intercellular communication.</title>
        <authorList>
            <person name="Heidel A.J."/>
            <person name="Lawal H.M."/>
            <person name="Felder M."/>
            <person name="Schilde C."/>
            <person name="Helps N.R."/>
            <person name="Tunggal B."/>
            <person name="Rivero F."/>
            <person name="John U."/>
            <person name="Schleicher M."/>
            <person name="Eichinger L."/>
            <person name="Platzer M."/>
            <person name="Noegel A.A."/>
            <person name="Schaap P."/>
            <person name="Gloeckner G."/>
        </authorList>
    </citation>
    <scope>NUCLEOTIDE SEQUENCE [LARGE SCALE GENOMIC DNA]</scope>
    <source>
        <strain evidence="5">SH3</strain>
    </source>
</reference>